<reference evidence="2" key="1">
    <citation type="submission" date="2022-01" db="EMBL/GenBank/DDBJ databases">
        <title>Collection of gut derived symbiotic bacterial strains cultured from healthy donors.</title>
        <authorList>
            <person name="Lin H."/>
            <person name="Kohout C."/>
            <person name="Waligurski E."/>
            <person name="Pamer E.G."/>
        </authorList>
    </citation>
    <scope>NUCLEOTIDE SEQUENCE</scope>
    <source>
        <strain evidence="2">DFI.7.46</strain>
    </source>
</reference>
<evidence type="ECO:0000313" key="2">
    <source>
        <dbReference type="EMBL" id="MCG4617366.1"/>
    </source>
</evidence>
<dbReference type="Proteomes" id="UP001200537">
    <property type="component" value="Unassembled WGS sequence"/>
</dbReference>
<evidence type="ECO:0000313" key="3">
    <source>
        <dbReference type="Proteomes" id="UP001200537"/>
    </source>
</evidence>
<gene>
    <name evidence="2" type="ORF">L0M99_02475</name>
</gene>
<feature type="compositionally biased region" description="Basic residues" evidence="1">
    <location>
        <begin position="251"/>
        <end position="266"/>
    </location>
</feature>
<feature type="compositionally biased region" description="Basic and acidic residues" evidence="1">
    <location>
        <begin position="267"/>
        <end position="288"/>
    </location>
</feature>
<accession>A0AAJ1BB79</accession>
<dbReference type="AlphaFoldDB" id="A0AAJ1BB79"/>
<dbReference type="EMBL" id="JAKNHJ010000004">
    <property type="protein sequence ID" value="MCG4617366.1"/>
    <property type="molecule type" value="Genomic_DNA"/>
</dbReference>
<feature type="region of interest" description="Disordered" evidence="1">
    <location>
        <begin position="234"/>
        <end position="351"/>
    </location>
</feature>
<protein>
    <submittedName>
        <fullName evidence="2">DUF6308 family protein</fullName>
    </submittedName>
</protein>
<dbReference type="Pfam" id="PF19827">
    <property type="entry name" value="DUF6308"/>
    <property type="match status" value="1"/>
</dbReference>
<dbReference type="RefSeq" id="WP_238127617.1">
    <property type="nucleotide sequence ID" value="NZ_JAKNHJ010000004.1"/>
</dbReference>
<proteinExistence type="predicted"/>
<feature type="compositionally biased region" description="Basic and acidic residues" evidence="1">
    <location>
        <begin position="234"/>
        <end position="250"/>
    </location>
</feature>
<name>A0AAJ1BB79_9ACTO</name>
<sequence length="351" mass="39821">MINKVPEIVAGITRGDADTWERARVLLTDYYCQRDNPRITLFSLTSKFPPSFPLQPQLESNSWEGACNLRDCDLLALANLDLQVDSKGLDQLFASEPLPELMSQIPADTELVDIADQVLETETGPLAQIWTALTKDPLVLKPKAAAALLARLRPVALPLFTKDDRRPWGEISDYVQFCQDLHGLLLAERGRLAHQLYYLRESLELPEWVSQIQLLQALVFAEYQEQRAAEKERLRQEKAARRQEKAEEKLRKKLAKRTKKQRKKIAKQQDARSKAQKLAEEKAEQAQREEDESSGQERQGVKAGSDPRHLGSEEPADLGNSRAARNRRGRHVRGEDDDDGFISTDPVSLPR</sequence>
<comment type="caution">
    <text evidence="2">The sequence shown here is derived from an EMBL/GenBank/DDBJ whole genome shotgun (WGS) entry which is preliminary data.</text>
</comment>
<organism evidence="2 3">
    <name type="scientific">Varibaculum cambriense</name>
    <dbReference type="NCBI Taxonomy" id="184870"/>
    <lineage>
        <taxon>Bacteria</taxon>
        <taxon>Bacillati</taxon>
        <taxon>Actinomycetota</taxon>
        <taxon>Actinomycetes</taxon>
        <taxon>Actinomycetales</taxon>
        <taxon>Actinomycetaceae</taxon>
        <taxon>Varibaculum</taxon>
    </lineage>
</organism>
<evidence type="ECO:0000256" key="1">
    <source>
        <dbReference type="SAM" id="MobiDB-lite"/>
    </source>
</evidence>
<dbReference type="InterPro" id="IPR046275">
    <property type="entry name" value="DUF6308"/>
</dbReference>